<sequence>MLLFTLGVRPSKGADGSSKASKAPKKINQAEKPPTMEEGVTKEIIRSKSGILKHTKKPTKKPNDSPVKQSVQEPEIKTTEQTHVDSSRTHSSQEGIKKI</sequence>
<protein>
    <submittedName>
        <fullName evidence="2">Uncharacterized protein</fullName>
    </submittedName>
</protein>
<proteinExistence type="predicted"/>
<gene>
    <name evidence="2" type="ORF">LVIROSA_LOCUS14251</name>
</gene>
<evidence type="ECO:0000313" key="3">
    <source>
        <dbReference type="Proteomes" id="UP001157418"/>
    </source>
</evidence>
<keyword evidence="3" id="KW-1185">Reference proteome</keyword>
<feature type="compositionally biased region" description="Basic and acidic residues" evidence="1">
    <location>
        <begin position="74"/>
        <end position="88"/>
    </location>
</feature>
<feature type="compositionally biased region" description="Low complexity" evidence="1">
    <location>
        <begin position="10"/>
        <end position="21"/>
    </location>
</feature>
<comment type="caution">
    <text evidence="2">The sequence shown here is derived from an EMBL/GenBank/DDBJ whole genome shotgun (WGS) entry which is preliminary data.</text>
</comment>
<name>A0AAU9ML40_9ASTR</name>
<dbReference type="AlphaFoldDB" id="A0AAU9ML40"/>
<feature type="region of interest" description="Disordered" evidence="1">
    <location>
        <begin position="1"/>
        <end position="99"/>
    </location>
</feature>
<evidence type="ECO:0000313" key="2">
    <source>
        <dbReference type="EMBL" id="CAH1427222.1"/>
    </source>
</evidence>
<dbReference type="EMBL" id="CAKMRJ010002223">
    <property type="protein sequence ID" value="CAH1427222.1"/>
    <property type="molecule type" value="Genomic_DNA"/>
</dbReference>
<accession>A0AAU9ML40</accession>
<feature type="compositionally biased region" description="Basic residues" evidence="1">
    <location>
        <begin position="51"/>
        <end position="60"/>
    </location>
</feature>
<dbReference type="Proteomes" id="UP001157418">
    <property type="component" value="Unassembled WGS sequence"/>
</dbReference>
<evidence type="ECO:0000256" key="1">
    <source>
        <dbReference type="SAM" id="MobiDB-lite"/>
    </source>
</evidence>
<organism evidence="2 3">
    <name type="scientific">Lactuca virosa</name>
    <dbReference type="NCBI Taxonomy" id="75947"/>
    <lineage>
        <taxon>Eukaryota</taxon>
        <taxon>Viridiplantae</taxon>
        <taxon>Streptophyta</taxon>
        <taxon>Embryophyta</taxon>
        <taxon>Tracheophyta</taxon>
        <taxon>Spermatophyta</taxon>
        <taxon>Magnoliopsida</taxon>
        <taxon>eudicotyledons</taxon>
        <taxon>Gunneridae</taxon>
        <taxon>Pentapetalae</taxon>
        <taxon>asterids</taxon>
        <taxon>campanulids</taxon>
        <taxon>Asterales</taxon>
        <taxon>Asteraceae</taxon>
        <taxon>Cichorioideae</taxon>
        <taxon>Cichorieae</taxon>
        <taxon>Lactucinae</taxon>
        <taxon>Lactuca</taxon>
    </lineage>
</organism>
<feature type="compositionally biased region" description="Polar residues" evidence="1">
    <location>
        <begin position="89"/>
        <end position="99"/>
    </location>
</feature>
<reference evidence="2 3" key="1">
    <citation type="submission" date="2022-01" db="EMBL/GenBank/DDBJ databases">
        <authorList>
            <person name="Xiong W."/>
            <person name="Schranz E."/>
        </authorList>
    </citation>
    <scope>NUCLEOTIDE SEQUENCE [LARGE SCALE GENOMIC DNA]</scope>
</reference>